<dbReference type="GO" id="GO:0051287">
    <property type="term" value="F:NAD binding"/>
    <property type="evidence" value="ECO:0007669"/>
    <property type="project" value="InterPro"/>
</dbReference>
<dbReference type="InterPro" id="IPR006139">
    <property type="entry name" value="D-isomer_2_OHA_DH_cat_dom"/>
</dbReference>
<reference evidence="8 9" key="1">
    <citation type="submission" date="2015-12" db="EMBL/GenBank/DDBJ databases">
        <authorList>
            <person name="Andreevskaya M."/>
        </authorList>
    </citation>
    <scope>NUCLEOTIDE SEQUENCE [LARGE SCALE GENOMIC DNA]</scope>
    <source>
        <strain evidence="6 9">KSL4-2</strain>
        <strain evidence="7 8">PL111</strain>
    </source>
</reference>
<protein>
    <submittedName>
        <fullName evidence="7">D-lactate dehydrogenase</fullName>
        <ecNumber evidence="7">1.1.1.28</ecNumber>
    </submittedName>
</protein>
<evidence type="ECO:0000313" key="8">
    <source>
        <dbReference type="Proteomes" id="UP000198868"/>
    </source>
</evidence>
<evidence type="ECO:0000313" key="7">
    <source>
        <dbReference type="EMBL" id="CUW16695.1"/>
    </source>
</evidence>
<dbReference type="InterPro" id="IPR006140">
    <property type="entry name" value="D-isomer_DH_NAD-bd"/>
</dbReference>
<comment type="caution">
    <text evidence="7">The sequence shown here is derived from an EMBL/GenBank/DDBJ whole genome shotgun (WGS) entry which is preliminary data.</text>
</comment>
<dbReference type="Gene3D" id="3.40.50.720">
    <property type="entry name" value="NAD(P)-binding Rossmann-like Domain"/>
    <property type="match status" value="2"/>
</dbReference>
<evidence type="ECO:0000259" key="4">
    <source>
        <dbReference type="Pfam" id="PF00389"/>
    </source>
</evidence>
<dbReference type="GeneID" id="34300292"/>
<organism evidence="7 8">
    <name type="scientific">Leuconostoc inhae</name>
    <dbReference type="NCBI Taxonomy" id="178001"/>
    <lineage>
        <taxon>Bacteria</taxon>
        <taxon>Bacillati</taxon>
        <taxon>Bacillota</taxon>
        <taxon>Bacilli</taxon>
        <taxon>Lactobacillales</taxon>
        <taxon>Lactobacillaceae</taxon>
        <taxon>Leuconostoc</taxon>
    </lineage>
</organism>
<dbReference type="CDD" id="cd12184">
    <property type="entry name" value="HGDH_like"/>
    <property type="match status" value="1"/>
</dbReference>
<sequence length="335" mass="37128">MFRITAYGVRKNEIDYFKKLNIFDYELNLVTDNLKKSNIITAKGSDGVLLRANNDGSEPILRQLRAWGIKYVFTRTVGYDHIDLKAAQTLGITVARVPSYSPYAVADLAMNLGITLVRRTAIATSRAAVADFKVEPDLFGREIHDLTVGIIGTGRIGLAEAKLYKGMGAKIIGYDIYESDTAKSILKFVSQEELLSMSDVVSLHVPHFPGKNDHFFDTKLINQMKRGAILINTSRAEITDQLAIITAIKTGQLGGFGADVILHEKEIFGQQFDDSHLLNDKEVTSLIDLYPKVLLTPHIGSYTEEALTDMINTSYQNFNDMLVKGSTTNDVVTTL</sequence>
<evidence type="ECO:0000259" key="5">
    <source>
        <dbReference type="Pfam" id="PF02826"/>
    </source>
</evidence>
<gene>
    <name evidence="6" type="ORF">KSL4_0421</name>
    <name evidence="7" type="ORF">PL111_1274</name>
</gene>
<dbReference type="InterPro" id="IPR058205">
    <property type="entry name" value="D-LDH-like"/>
</dbReference>
<keyword evidence="9" id="KW-1185">Reference proteome</keyword>
<feature type="domain" description="D-isomer specific 2-hydroxyacid dehydrogenase NAD-binding" evidence="5">
    <location>
        <begin position="114"/>
        <end position="300"/>
    </location>
</feature>
<dbReference type="Pfam" id="PF02826">
    <property type="entry name" value="2-Hacid_dh_C"/>
    <property type="match status" value="1"/>
</dbReference>
<evidence type="ECO:0000313" key="6">
    <source>
        <dbReference type="EMBL" id="CUW15783.1"/>
    </source>
</evidence>
<proteinExistence type="inferred from homology"/>
<accession>A0AAN2UHC0</accession>
<evidence type="ECO:0000256" key="3">
    <source>
        <dbReference type="RuleBase" id="RU003719"/>
    </source>
</evidence>
<dbReference type="GO" id="GO:0008720">
    <property type="term" value="F:D-lactate dehydrogenase (NAD+) activity"/>
    <property type="evidence" value="ECO:0007669"/>
    <property type="project" value="UniProtKB-EC"/>
</dbReference>
<keyword evidence="3 7" id="KW-0560">Oxidoreductase</keyword>
<dbReference type="EC" id="1.1.1.28" evidence="7"/>
<keyword evidence="2" id="KW-0520">NAD</keyword>
<evidence type="ECO:0000256" key="2">
    <source>
        <dbReference type="ARBA" id="ARBA00023027"/>
    </source>
</evidence>
<dbReference type="PANTHER" id="PTHR43026">
    <property type="entry name" value="2-HYDROXYACID DEHYDROGENASE HOMOLOG 1-RELATED"/>
    <property type="match status" value="1"/>
</dbReference>
<dbReference type="SUPFAM" id="SSF52283">
    <property type="entry name" value="Formate/glycerate dehydrogenase catalytic domain-like"/>
    <property type="match status" value="1"/>
</dbReference>
<dbReference type="EMBL" id="FBTU01000024">
    <property type="protein sequence ID" value="CUW16695.1"/>
    <property type="molecule type" value="Genomic_DNA"/>
</dbReference>
<feature type="domain" description="D-isomer specific 2-hydroxyacid dehydrogenase catalytic" evidence="4">
    <location>
        <begin position="9"/>
        <end position="331"/>
    </location>
</feature>
<dbReference type="PANTHER" id="PTHR43026:SF1">
    <property type="entry name" value="2-HYDROXYACID DEHYDROGENASE HOMOLOG 1-RELATED"/>
    <property type="match status" value="1"/>
</dbReference>
<dbReference type="InterPro" id="IPR036291">
    <property type="entry name" value="NAD(P)-bd_dom_sf"/>
</dbReference>
<dbReference type="PROSITE" id="PS00065">
    <property type="entry name" value="D_2_HYDROXYACID_DH_1"/>
    <property type="match status" value="1"/>
</dbReference>
<dbReference type="InterPro" id="IPR029752">
    <property type="entry name" value="D-isomer_DH_CS1"/>
</dbReference>
<dbReference type="RefSeq" id="WP_013231212.1">
    <property type="nucleotide sequence ID" value="NZ_FBSX01000025.1"/>
</dbReference>
<dbReference type="Proteomes" id="UP000199047">
    <property type="component" value="Unassembled WGS sequence"/>
</dbReference>
<comment type="similarity">
    <text evidence="1 3">Belongs to the D-isomer specific 2-hydroxyacid dehydrogenase family.</text>
</comment>
<name>A0AAN2UHC0_9LACO</name>
<evidence type="ECO:0000256" key="1">
    <source>
        <dbReference type="ARBA" id="ARBA00005854"/>
    </source>
</evidence>
<dbReference type="Pfam" id="PF00389">
    <property type="entry name" value="2-Hacid_dh"/>
    <property type="match status" value="1"/>
</dbReference>
<dbReference type="EMBL" id="FBTB01000019">
    <property type="protein sequence ID" value="CUW15783.1"/>
    <property type="molecule type" value="Genomic_DNA"/>
</dbReference>
<dbReference type="SUPFAM" id="SSF51735">
    <property type="entry name" value="NAD(P)-binding Rossmann-fold domains"/>
    <property type="match status" value="1"/>
</dbReference>
<dbReference type="Proteomes" id="UP000198868">
    <property type="component" value="Unassembled WGS sequence"/>
</dbReference>
<dbReference type="AlphaFoldDB" id="A0AAN2UHC0"/>
<evidence type="ECO:0000313" key="9">
    <source>
        <dbReference type="Proteomes" id="UP000199047"/>
    </source>
</evidence>